<protein>
    <submittedName>
        <fullName evidence="1">Uncharacterized protein</fullName>
    </submittedName>
</protein>
<dbReference type="EMBL" id="LN730358">
    <property type="protein sequence ID" value="CEP13617.1"/>
    <property type="molecule type" value="Genomic_DNA"/>
</dbReference>
<dbReference type="OrthoDB" id="2210431at2759"/>
<proteinExistence type="predicted"/>
<dbReference type="AlphaFoldDB" id="A0A0B7NDM9"/>
<evidence type="ECO:0000313" key="1">
    <source>
        <dbReference type="EMBL" id="CEP13617.1"/>
    </source>
</evidence>
<accession>A0A0B7NDM9</accession>
<name>A0A0B7NDM9_9FUNG</name>
<dbReference type="Proteomes" id="UP000054107">
    <property type="component" value="Unassembled WGS sequence"/>
</dbReference>
<reference evidence="1 2" key="1">
    <citation type="submission" date="2014-09" db="EMBL/GenBank/DDBJ databases">
        <authorList>
            <person name="Ellenberger Sabrina"/>
        </authorList>
    </citation>
    <scope>NUCLEOTIDE SEQUENCE [LARGE SCALE GENOMIC DNA]</scope>
    <source>
        <strain evidence="1 2">CBS 412.66</strain>
    </source>
</reference>
<sequence>MKFSSRRFFEQNDQKLVDSLKAKFGHDAVLRIIVLPSLPSSKAQESRNSMPWVTKVSQLLVPWEAETRVEMTLGSRSGSCLEFSQDLE</sequence>
<organism evidence="1 2">
    <name type="scientific">Parasitella parasitica</name>
    <dbReference type="NCBI Taxonomy" id="35722"/>
    <lineage>
        <taxon>Eukaryota</taxon>
        <taxon>Fungi</taxon>
        <taxon>Fungi incertae sedis</taxon>
        <taxon>Mucoromycota</taxon>
        <taxon>Mucoromycotina</taxon>
        <taxon>Mucoromycetes</taxon>
        <taxon>Mucorales</taxon>
        <taxon>Mucorineae</taxon>
        <taxon>Mucoraceae</taxon>
        <taxon>Parasitella</taxon>
    </lineage>
</organism>
<gene>
    <name evidence="1" type="primary">PARPA_07732.1 scaffold 30360</name>
</gene>
<keyword evidence="2" id="KW-1185">Reference proteome</keyword>
<evidence type="ECO:0000313" key="2">
    <source>
        <dbReference type="Proteomes" id="UP000054107"/>
    </source>
</evidence>